<dbReference type="InterPro" id="IPR004089">
    <property type="entry name" value="MCPsignal_dom"/>
</dbReference>
<dbReference type="PROSITE" id="PS50111">
    <property type="entry name" value="CHEMOTAXIS_TRANSDUC_2"/>
    <property type="match status" value="1"/>
</dbReference>
<dbReference type="Pfam" id="PF00672">
    <property type="entry name" value="HAMP"/>
    <property type="match status" value="1"/>
</dbReference>
<dbReference type="GO" id="GO:0007165">
    <property type="term" value="P:signal transduction"/>
    <property type="evidence" value="ECO:0007669"/>
    <property type="project" value="UniProtKB-KW"/>
</dbReference>
<feature type="transmembrane region" description="Helical" evidence="5">
    <location>
        <begin position="21"/>
        <end position="40"/>
    </location>
</feature>
<dbReference type="GO" id="GO:0006935">
    <property type="term" value="P:chemotaxis"/>
    <property type="evidence" value="ECO:0007669"/>
    <property type="project" value="UniProtKB-ARBA"/>
</dbReference>
<dbReference type="CDD" id="cd06225">
    <property type="entry name" value="HAMP"/>
    <property type="match status" value="1"/>
</dbReference>
<dbReference type="SUPFAM" id="SSF58104">
    <property type="entry name" value="Methyl-accepting chemotaxis protein (MCP) signaling domain"/>
    <property type="match status" value="1"/>
</dbReference>
<name>A0A3L8PWZ9_9GAMM</name>
<evidence type="ECO:0000256" key="1">
    <source>
        <dbReference type="ARBA" id="ARBA00004370"/>
    </source>
</evidence>
<comment type="subcellular location">
    <subcellularLocation>
        <location evidence="1">Membrane</location>
    </subcellularLocation>
</comment>
<feature type="domain" description="Methyl-accepting transducer" evidence="6">
    <location>
        <begin position="374"/>
        <end position="610"/>
    </location>
</feature>
<dbReference type="PANTHER" id="PTHR32089:SF112">
    <property type="entry name" value="LYSOZYME-LIKE PROTEIN-RELATED"/>
    <property type="match status" value="1"/>
</dbReference>
<keyword evidence="5" id="KW-0472">Membrane</keyword>
<feature type="transmembrane region" description="Helical" evidence="5">
    <location>
        <begin position="294"/>
        <end position="319"/>
    </location>
</feature>
<evidence type="ECO:0000313" key="8">
    <source>
        <dbReference type="EMBL" id="RLV59840.1"/>
    </source>
</evidence>
<dbReference type="InterPro" id="IPR003660">
    <property type="entry name" value="HAMP_dom"/>
</dbReference>
<evidence type="ECO:0000256" key="2">
    <source>
        <dbReference type="ARBA" id="ARBA00023224"/>
    </source>
</evidence>
<evidence type="ECO:0000259" key="6">
    <source>
        <dbReference type="PROSITE" id="PS50111"/>
    </source>
</evidence>
<dbReference type="CDD" id="cd11386">
    <property type="entry name" value="MCP_signal"/>
    <property type="match status" value="1"/>
</dbReference>
<sequence length="651" mass="71820">MSGLLSLGIKLFNRLAFKKKFMLLASVTLLPLIFGAYGYIQFQTENLKISERKLEGKHIIDLFNDFAFKVMEVRNGQVSSTDLSNQLAFWSNNSALFPRSSTQFSALRSLSLSKNFTPKTLEQLADVTSEVKGSVAEESGLSLDSDPAIYYLTEFYLSKQLVVSEFSSRSSTQALSILKEGRFTPQSYTQLVATNNRLKELLLIFKKSANRVEEYYADDATWQQSVRSVESNTEKLINTINKKIVEPDSFETSLAQFSQLSSNQQQVLAHLTNETKQLLEIKLSSKLQSQQQQMYWVVAVILGVIAISFYFFFSAYCAISQNVSVIKSMTEQMARGDLSEDIAIDAKDEFYQIALSFNKMLASIRTLIHDVQQLSDNVVLASHEVKSETSSVEFSLNSQQQKTYQVVTAIDQLVASVNAVDENTRTATQITVETQKDVDLGQQVINQTVSEINQIAEEVSQGAEVINQLAVYANDIGKVVEVIHEIAEQTNLLALNAAIEAARAGEQGRGFAVVADEVRTLASRTASSTDEIRGMIEQIQQSTSRAVSTMESGTQKANNGVKQAHEVSETITSLTQQVSKVVGLIQQVAEIVTEQREATVQVNTSTEVIKNNASEVLIAAQKACMVGEKLEVGANELAKQISGFNISSSGH</sequence>
<keyword evidence="5" id="KW-0812">Transmembrane</keyword>
<reference evidence="8 9" key="1">
    <citation type="submission" date="2018-09" db="EMBL/GenBank/DDBJ databases">
        <title>Phylogeny of the Shewanellaceae, and recommendation for two new genera, Pseudoshewanella and Parashewanella.</title>
        <authorList>
            <person name="Wang G."/>
        </authorList>
    </citation>
    <scope>NUCLEOTIDE SEQUENCE [LARGE SCALE GENOMIC DNA]</scope>
    <source>
        <strain evidence="8 9">C51</strain>
    </source>
</reference>
<dbReference type="PANTHER" id="PTHR32089">
    <property type="entry name" value="METHYL-ACCEPTING CHEMOTAXIS PROTEIN MCPB"/>
    <property type="match status" value="1"/>
</dbReference>
<dbReference type="RefSeq" id="WP_121838903.1">
    <property type="nucleotide sequence ID" value="NZ_ML014775.1"/>
</dbReference>
<keyword evidence="5" id="KW-1133">Transmembrane helix</keyword>
<dbReference type="PROSITE" id="PS50885">
    <property type="entry name" value="HAMP"/>
    <property type="match status" value="1"/>
</dbReference>
<dbReference type="SMART" id="SM00304">
    <property type="entry name" value="HAMP"/>
    <property type="match status" value="1"/>
</dbReference>
<feature type="domain" description="HAMP" evidence="7">
    <location>
        <begin position="317"/>
        <end position="369"/>
    </location>
</feature>
<dbReference type="Gene3D" id="1.10.287.950">
    <property type="entry name" value="Methyl-accepting chemotaxis protein"/>
    <property type="match status" value="1"/>
</dbReference>
<dbReference type="FunFam" id="1.10.287.950:FF:000001">
    <property type="entry name" value="Methyl-accepting chemotaxis sensory transducer"/>
    <property type="match status" value="1"/>
</dbReference>
<keyword evidence="2 4" id="KW-0807">Transducer</keyword>
<keyword evidence="9" id="KW-1185">Reference proteome</keyword>
<evidence type="ECO:0000259" key="7">
    <source>
        <dbReference type="PROSITE" id="PS50885"/>
    </source>
</evidence>
<dbReference type="OrthoDB" id="9795078at2"/>
<evidence type="ECO:0000256" key="4">
    <source>
        <dbReference type="PROSITE-ProRule" id="PRU00284"/>
    </source>
</evidence>
<organism evidence="8 9">
    <name type="scientific">Parashewanella curva</name>
    <dbReference type="NCBI Taxonomy" id="2338552"/>
    <lineage>
        <taxon>Bacteria</taxon>
        <taxon>Pseudomonadati</taxon>
        <taxon>Pseudomonadota</taxon>
        <taxon>Gammaproteobacteria</taxon>
        <taxon>Alteromonadales</taxon>
        <taxon>Shewanellaceae</taxon>
        <taxon>Parashewanella</taxon>
    </lineage>
</organism>
<dbReference type="Pfam" id="PF00015">
    <property type="entry name" value="MCPsignal"/>
    <property type="match status" value="1"/>
</dbReference>
<dbReference type="GO" id="GO:0016020">
    <property type="term" value="C:membrane"/>
    <property type="evidence" value="ECO:0007669"/>
    <property type="project" value="UniProtKB-SubCell"/>
</dbReference>
<dbReference type="EMBL" id="QZEI01000026">
    <property type="protein sequence ID" value="RLV59840.1"/>
    <property type="molecule type" value="Genomic_DNA"/>
</dbReference>
<dbReference type="AlphaFoldDB" id="A0A3L8PWZ9"/>
<comment type="caution">
    <text evidence="8">The sequence shown here is derived from an EMBL/GenBank/DDBJ whole genome shotgun (WGS) entry which is preliminary data.</text>
</comment>
<protein>
    <submittedName>
        <fullName evidence="8">Methyl-accepting chemotaxis protein</fullName>
    </submittedName>
</protein>
<evidence type="ECO:0000256" key="3">
    <source>
        <dbReference type="ARBA" id="ARBA00029447"/>
    </source>
</evidence>
<gene>
    <name evidence="8" type="ORF">D5018_10215</name>
</gene>
<accession>A0A3L8PWZ9</accession>
<dbReference type="Proteomes" id="UP000281474">
    <property type="component" value="Unassembled WGS sequence"/>
</dbReference>
<evidence type="ECO:0000256" key="5">
    <source>
        <dbReference type="SAM" id="Phobius"/>
    </source>
</evidence>
<dbReference type="SMART" id="SM00283">
    <property type="entry name" value="MA"/>
    <property type="match status" value="1"/>
</dbReference>
<evidence type="ECO:0000313" key="9">
    <source>
        <dbReference type="Proteomes" id="UP000281474"/>
    </source>
</evidence>
<comment type="similarity">
    <text evidence="3">Belongs to the methyl-accepting chemotaxis (MCP) protein family.</text>
</comment>
<proteinExistence type="inferred from homology"/>